<organism evidence="1">
    <name type="scientific">Arundo donax</name>
    <name type="common">Giant reed</name>
    <name type="synonym">Donax arundinaceus</name>
    <dbReference type="NCBI Taxonomy" id="35708"/>
    <lineage>
        <taxon>Eukaryota</taxon>
        <taxon>Viridiplantae</taxon>
        <taxon>Streptophyta</taxon>
        <taxon>Embryophyta</taxon>
        <taxon>Tracheophyta</taxon>
        <taxon>Spermatophyta</taxon>
        <taxon>Magnoliopsida</taxon>
        <taxon>Liliopsida</taxon>
        <taxon>Poales</taxon>
        <taxon>Poaceae</taxon>
        <taxon>PACMAD clade</taxon>
        <taxon>Arundinoideae</taxon>
        <taxon>Arundineae</taxon>
        <taxon>Arundo</taxon>
    </lineage>
</organism>
<reference evidence="1" key="1">
    <citation type="submission" date="2014-09" db="EMBL/GenBank/DDBJ databases">
        <authorList>
            <person name="Magalhaes I.L.F."/>
            <person name="Oliveira U."/>
            <person name="Santos F.R."/>
            <person name="Vidigal T.H.D.A."/>
            <person name="Brescovit A.D."/>
            <person name="Santos A.J."/>
        </authorList>
    </citation>
    <scope>NUCLEOTIDE SEQUENCE</scope>
    <source>
        <tissue evidence="1">Shoot tissue taken approximately 20 cm above the soil surface</tissue>
    </source>
</reference>
<dbReference type="EMBL" id="GBRH01238560">
    <property type="protein sequence ID" value="JAD59335.1"/>
    <property type="molecule type" value="Transcribed_RNA"/>
</dbReference>
<evidence type="ECO:0000313" key="1">
    <source>
        <dbReference type="EMBL" id="JAD59335.1"/>
    </source>
</evidence>
<dbReference type="AlphaFoldDB" id="A0A0A9BDL9"/>
<sequence>MALLSAAPLLPMPALYTSAQHTARWTSAVAPQLAVTGSTTLCVCRNRTWHCSGTYAASDGISHRAYTPASAAMSGSWPRRSRILPANAQTSAIGTQASPSTTMARCL</sequence>
<accession>A0A0A9BDL9</accession>
<reference evidence="1" key="2">
    <citation type="journal article" date="2015" name="Data Brief">
        <title>Shoot transcriptome of the giant reed, Arundo donax.</title>
        <authorList>
            <person name="Barrero R.A."/>
            <person name="Guerrero F.D."/>
            <person name="Moolhuijzen P."/>
            <person name="Goolsby J.A."/>
            <person name="Tidwell J."/>
            <person name="Bellgard S.E."/>
            <person name="Bellgard M.I."/>
        </authorList>
    </citation>
    <scope>NUCLEOTIDE SEQUENCE</scope>
    <source>
        <tissue evidence="1">Shoot tissue taken approximately 20 cm above the soil surface</tissue>
    </source>
</reference>
<protein>
    <submittedName>
        <fullName evidence="1">Uncharacterized protein</fullName>
    </submittedName>
</protein>
<proteinExistence type="predicted"/>
<name>A0A0A9BDL9_ARUDO</name>